<organism evidence="2 3">
    <name type="scientific">Trypanosoma theileri</name>
    <dbReference type="NCBI Taxonomy" id="67003"/>
    <lineage>
        <taxon>Eukaryota</taxon>
        <taxon>Discoba</taxon>
        <taxon>Euglenozoa</taxon>
        <taxon>Kinetoplastea</taxon>
        <taxon>Metakinetoplastina</taxon>
        <taxon>Trypanosomatida</taxon>
        <taxon>Trypanosomatidae</taxon>
        <taxon>Trypanosoma</taxon>
    </lineage>
</organism>
<feature type="non-terminal residue" evidence="2">
    <location>
        <position position="264"/>
    </location>
</feature>
<dbReference type="AlphaFoldDB" id="A0A1X0P1W0"/>
<accession>A0A1X0P1W0</accession>
<feature type="compositionally biased region" description="Polar residues" evidence="1">
    <location>
        <begin position="220"/>
        <end position="264"/>
    </location>
</feature>
<dbReference type="EMBL" id="NBCO01000007">
    <property type="protein sequence ID" value="ORC90892.1"/>
    <property type="molecule type" value="Genomic_DNA"/>
</dbReference>
<reference evidence="2 3" key="1">
    <citation type="submission" date="2017-03" db="EMBL/GenBank/DDBJ databases">
        <title>An alternative strategy for trypanosome survival in the mammalian bloodstream revealed through genome and transcriptome analysis of the ubiquitous bovine parasite Trypanosoma (Megatrypanum) theileri.</title>
        <authorList>
            <person name="Kelly S."/>
            <person name="Ivens A."/>
            <person name="Mott A."/>
            <person name="O'Neill E."/>
            <person name="Emms D."/>
            <person name="Macleod O."/>
            <person name="Voorheis P."/>
            <person name="Matthews J."/>
            <person name="Matthews K."/>
            <person name="Carrington M."/>
        </authorList>
    </citation>
    <scope>NUCLEOTIDE SEQUENCE [LARGE SCALE GENOMIC DNA]</scope>
    <source>
        <strain evidence="2">Edinburgh</strain>
    </source>
</reference>
<name>A0A1X0P1W0_9TRYP</name>
<evidence type="ECO:0000313" key="2">
    <source>
        <dbReference type="EMBL" id="ORC90892.1"/>
    </source>
</evidence>
<feature type="compositionally biased region" description="Basic and acidic residues" evidence="1">
    <location>
        <begin position="177"/>
        <end position="188"/>
    </location>
</feature>
<dbReference type="RefSeq" id="XP_028884958.1">
    <property type="nucleotide sequence ID" value="XM_029023762.1"/>
</dbReference>
<dbReference type="OrthoDB" id="267291at2759"/>
<keyword evidence="3" id="KW-1185">Reference proteome</keyword>
<comment type="caution">
    <text evidence="2">The sequence shown here is derived from an EMBL/GenBank/DDBJ whole genome shotgun (WGS) entry which is preliminary data.</text>
</comment>
<gene>
    <name evidence="2" type="ORF">TM35_000073160</name>
</gene>
<dbReference type="VEuPathDB" id="TriTrypDB:TM35_000073160"/>
<sequence>MPSSEPQFATVSLLISEDVAGTFRVPITEETTVRRLAKDAMQRLLTRRSDGQYTFTRENISVTEVFVNCGSHKAEVFAQDLVTHVVRVKEEVVHMRLRLKEGRPTTTTTNTTTAITTNATTTTAAAAATSTKTAKVDEISHATTAAAKHENTTNEDNEQKTGACGGKRTKTEVTTTAKDKKEQTESGRRSGASVSSHQRKQQTIEEEEEKDHDDEKKSAVATTKSKRVTATTSSSKGVTEPVTVNVTSVDKKSNTNSTTGGIAE</sequence>
<dbReference type="Proteomes" id="UP000192257">
    <property type="component" value="Unassembled WGS sequence"/>
</dbReference>
<protein>
    <submittedName>
        <fullName evidence="2">Uncharacterized protein</fullName>
    </submittedName>
</protein>
<feature type="region of interest" description="Disordered" evidence="1">
    <location>
        <begin position="145"/>
        <end position="264"/>
    </location>
</feature>
<proteinExistence type="predicted"/>
<evidence type="ECO:0000256" key="1">
    <source>
        <dbReference type="SAM" id="MobiDB-lite"/>
    </source>
</evidence>
<evidence type="ECO:0000313" key="3">
    <source>
        <dbReference type="Proteomes" id="UP000192257"/>
    </source>
</evidence>
<dbReference type="GeneID" id="39983542"/>